<proteinExistence type="predicted"/>
<evidence type="ECO:0000313" key="2">
    <source>
        <dbReference type="Proteomes" id="UP000216207"/>
    </source>
</evidence>
<name>A0A268P1F6_SHOCL</name>
<dbReference type="InterPro" id="IPR021338">
    <property type="entry name" value="DUF2953"/>
</dbReference>
<protein>
    <submittedName>
        <fullName evidence="1">DUF2953 domain-containing protein</fullName>
    </submittedName>
</protein>
<dbReference type="Pfam" id="PF11167">
    <property type="entry name" value="DUF2953"/>
    <property type="match status" value="1"/>
</dbReference>
<dbReference type="EMBL" id="NPCC01000007">
    <property type="protein sequence ID" value="PAE89584.1"/>
    <property type="molecule type" value="Genomic_DNA"/>
</dbReference>
<evidence type="ECO:0000313" key="1">
    <source>
        <dbReference type="EMBL" id="PAE89584.1"/>
    </source>
</evidence>
<gene>
    <name evidence="1" type="ORF">CHH72_06830</name>
</gene>
<sequence>MQSWVWWLIASTASLLLLGICLLMATIRIRCTYKHRQKEDLLQLDVRMLGFTLYQLEAPLIEWNENEGTVSIREKNKSPVKENKQKKKWSIETIKRFIKKSKEWIAHFPSYKRIAVRFFKGLTVEEFKWSTEIGTGEAASAAKVAGVVWGLKSFFCGWASHKVKWRAAQQLDVVPHFQSETFALSFSCIVSFRVGHAIRTGLALVLNYKKNSSQKVQAPAQGAVASD</sequence>
<dbReference type="Proteomes" id="UP000216207">
    <property type="component" value="Unassembled WGS sequence"/>
</dbReference>
<accession>A0A268P1F6</accession>
<reference evidence="1 2" key="1">
    <citation type="submission" date="2017-07" db="EMBL/GenBank/DDBJ databases">
        <title>Isolation and whole genome analysis of endospore-forming bacteria from heroin.</title>
        <authorList>
            <person name="Kalinowski J."/>
            <person name="Ahrens B."/>
            <person name="Al-Dilaimi A."/>
            <person name="Winkler A."/>
            <person name="Wibberg D."/>
            <person name="Schleenbecker U."/>
            <person name="Ruckert C."/>
            <person name="Wolfel R."/>
            <person name="Grass G."/>
        </authorList>
    </citation>
    <scope>NUCLEOTIDE SEQUENCE [LARGE SCALE GENOMIC DNA]</scope>
    <source>
        <strain evidence="1 2">7539</strain>
    </source>
</reference>
<comment type="caution">
    <text evidence="1">The sequence shown here is derived from an EMBL/GenBank/DDBJ whole genome shotgun (WGS) entry which is preliminary data.</text>
</comment>
<dbReference type="OMA" id="THLQCIF"/>
<dbReference type="AlphaFoldDB" id="A0A268P1F6"/>
<dbReference type="RefSeq" id="WP_011247588.1">
    <property type="nucleotide sequence ID" value="NZ_BOQQ01000002.1"/>
</dbReference>
<organism evidence="1 2">
    <name type="scientific">Shouchella clausii</name>
    <name type="common">Alkalihalobacillus clausii</name>
    <dbReference type="NCBI Taxonomy" id="79880"/>
    <lineage>
        <taxon>Bacteria</taxon>
        <taxon>Bacillati</taxon>
        <taxon>Bacillota</taxon>
        <taxon>Bacilli</taxon>
        <taxon>Bacillales</taxon>
        <taxon>Bacillaceae</taxon>
        <taxon>Shouchella</taxon>
    </lineage>
</organism>